<evidence type="ECO:0000313" key="4">
    <source>
        <dbReference type="RefSeq" id="XP_035457746.2"/>
    </source>
</evidence>
<feature type="compositionally biased region" description="Basic and acidic residues" evidence="1">
    <location>
        <begin position="782"/>
        <end position="807"/>
    </location>
</feature>
<sequence>MKVCACVLLFTIIANVGKSTAEGLPLNERAVHLALETVLEFNDKDKASDLKFLDKVKNLINKVKTVIDKTGSYRRDFKDGDIETLTEFIQQAVALLNAYDDATFGDFFKTLDDEIRKYHYRGCKFHELMENYEIRSLLRYAFDLISGKPVQVIKAYMNVLADTLKDESYDDNVKEIVDYINSLYGAKAKDKLTKVLQEIEDYGKATPKKKHAASRILKEGIRSIIFDHYTALNPNARRELKSKIELYLKKSKTSSPKLIHNNNRPETVSKKPHTTIKKEPLKSPEKKLERIDINQKDIKKIAKNDKKLMRHRKEKKDHSKFPDIPLHTGKPVKEGKENKKDKPRAQSEDKDLTSISSSSEDDDESSSDVGINSIEKSQERQKAYNTMRYVTLYPETITQIPRNSSKDVNFINRSVRATTPFRQRVLTMWVEETTGGIPQHILNKYKATTLKPHKRHKKHEKRHKKKHSKGKKTHHKKHKSHYTTKQLMKYTRRSTYKPYRYTTKHRSKLSYDRIKYANGKPQQQIPEHYEVPTLDKQNKPVNIFGPVRLDVNQNLLINKITARTTLPVTRHPMLRTTPSTHKPMALRNKIESKHMKRYPLPSNSTNTPGIALLMPVSIAAIGKRYKMLNGPQKLDMRKNADNPHSDEGLTIEHFDKRKRSGASQEDPFVIQRLHQLERELKEVKNSINTATKRSKKRDFDNSREKKEKHGEKDTDSYDIRSEESGKRNHHYKTTKLTAIRYNANNEQFTHASTVKKPEYQIEYKIVKEKGSDFKEIIPDQRVRANDEPTPFENKDRDIRHPSDERQAKSHNKTLLIDVSTRLYPITSTTDTITAKPTDEHTTTTPHFTGKALRDVTATNNPKTTKNYNDHTKTTTKTTTVAFSSSVATANTYKTTNVELDGARDGKTVSENQVIVKHDVKATTKIHNEESTVNHATSHGKDAIVLFKGLVEKSGKNVAENEV</sequence>
<dbReference type="RefSeq" id="XP_035457746.2">
    <property type="nucleotide sequence ID" value="XM_035601853.2"/>
</dbReference>
<reference evidence="4" key="1">
    <citation type="submission" date="2025-08" db="UniProtKB">
        <authorList>
            <consortium name="RefSeq"/>
        </authorList>
    </citation>
    <scope>IDENTIFICATION</scope>
    <source>
        <tissue evidence="4">Whole larval tissue</tissue>
    </source>
</reference>
<proteinExistence type="predicted"/>
<keyword evidence="2" id="KW-0732">Signal</keyword>
<feature type="compositionally biased region" description="Basic and acidic residues" evidence="1">
    <location>
        <begin position="276"/>
        <end position="307"/>
    </location>
</feature>
<name>A0A9R0DK19_SPOFR</name>
<keyword evidence="3" id="KW-1185">Reference proteome</keyword>
<evidence type="ECO:0000256" key="1">
    <source>
        <dbReference type="SAM" id="MobiDB-lite"/>
    </source>
</evidence>
<feature type="compositionally biased region" description="Basic and acidic residues" evidence="1">
    <location>
        <begin position="697"/>
        <end position="726"/>
    </location>
</feature>
<feature type="region of interest" description="Disordered" evidence="1">
    <location>
        <begin position="632"/>
        <end position="668"/>
    </location>
</feature>
<dbReference type="Proteomes" id="UP000829999">
    <property type="component" value="Chromosome 19"/>
</dbReference>
<feature type="region of interest" description="Disordered" evidence="1">
    <location>
        <begin position="451"/>
        <end position="482"/>
    </location>
</feature>
<feature type="signal peptide" evidence="2">
    <location>
        <begin position="1"/>
        <end position="21"/>
    </location>
</feature>
<feature type="compositionally biased region" description="Polar residues" evidence="1">
    <location>
        <begin position="255"/>
        <end position="266"/>
    </location>
</feature>
<evidence type="ECO:0000256" key="2">
    <source>
        <dbReference type="SAM" id="SignalP"/>
    </source>
</evidence>
<accession>A0A9R0DK19</accession>
<dbReference type="AlphaFoldDB" id="A0A9R0DK19"/>
<gene>
    <name evidence="4" type="primary">LOC118281265</name>
</gene>
<organism evidence="3 4">
    <name type="scientific">Spodoptera frugiperda</name>
    <name type="common">Fall armyworm</name>
    <dbReference type="NCBI Taxonomy" id="7108"/>
    <lineage>
        <taxon>Eukaryota</taxon>
        <taxon>Metazoa</taxon>
        <taxon>Ecdysozoa</taxon>
        <taxon>Arthropoda</taxon>
        <taxon>Hexapoda</taxon>
        <taxon>Insecta</taxon>
        <taxon>Pterygota</taxon>
        <taxon>Neoptera</taxon>
        <taxon>Endopterygota</taxon>
        <taxon>Lepidoptera</taxon>
        <taxon>Glossata</taxon>
        <taxon>Ditrysia</taxon>
        <taxon>Noctuoidea</taxon>
        <taxon>Noctuidae</taxon>
        <taxon>Amphipyrinae</taxon>
        <taxon>Spodoptera</taxon>
    </lineage>
</organism>
<feature type="region of interest" description="Disordered" evidence="1">
    <location>
        <begin position="782"/>
        <end position="812"/>
    </location>
</feature>
<dbReference type="OrthoDB" id="7437158at2759"/>
<protein>
    <submittedName>
        <fullName evidence="4">Uncharacterized protein LOC118281265</fullName>
    </submittedName>
</protein>
<feature type="compositionally biased region" description="Basic and acidic residues" evidence="1">
    <location>
        <begin position="331"/>
        <end position="352"/>
    </location>
</feature>
<evidence type="ECO:0000313" key="3">
    <source>
        <dbReference type="Proteomes" id="UP000829999"/>
    </source>
</evidence>
<feature type="chain" id="PRO_5040179110" evidence="2">
    <location>
        <begin position="22"/>
        <end position="962"/>
    </location>
</feature>
<feature type="region of interest" description="Disordered" evidence="1">
    <location>
        <begin position="684"/>
        <end position="729"/>
    </location>
</feature>
<feature type="region of interest" description="Disordered" evidence="1">
    <location>
        <begin position="255"/>
        <end position="381"/>
    </location>
</feature>
<dbReference type="GeneID" id="118281265"/>
<feature type="compositionally biased region" description="Basic and acidic residues" evidence="1">
    <location>
        <begin position="634"/>
        <end position="655"/>
    </location>
</feature>